<comment type="caution">
    <text evidence="9">The sequence shown here is derived from an EMBL/GenBank/DDBJ whole genome shotgun (WGS) entry which is preliminary data.</text>
</comment>
<keyword evidence="4" id="KW-0472">Membrane</keyword>
<keyword evidence="5" id="KW-1015">Disulfide bond</keyword>
<reference evidence="9 10" key="2">
    <citation type="journal article" date="2019" name="G3 (Bethesda)">
        <title>Hybrid Assembly of the Genome of the Entomopathogenic Nematode Steinernema carpocapsae Identifies the X-Chromosome.</title>
        <authorList>
            <person name="Serra L."/>
            <person name="Macchietto M."/>
            <person name="Macias-Munoz A."/>
            <person name="McGill C.J."/>
            <person name="Rodriguez I.M."/>
            <person name="Rodriguez B."/>
            <person name="Murad R."/>
            <person name="Mortazavi A."/>
        </authorList>
    </citation>
    <scope>NUCLEOTIDE SEQUENCE [LARGE SCALE GENOMIC DNA]</scope>
    <source>
        <strain evidence="9 10">ALL</strain>
    </source>
</reference>
<evidence type="ECO:0000256" key="5">
    <source>
        <dbReference type="ARBA" id="ARBA00023157"/>
    </source>
</evidence>
<reference evidence="9 10" key="1">
    <citation type="journal article" date="2015" name="Genome Biol.">
        <title>Comparative genomics of Steinernema reveals deeply conserved gene regulatory networks.</title>
        <authorList>
            <person name="Dillman A.R."/>
            <person name="Macchietto M."/>
            <person name="Porter C.F."/>
            <person name="Rogers A."/>
            <person name="Williams B."/>
            <person name="Antoshechkin I."/>
            <person name="Lee M.M."/>
            <person name="Goodwin Z."/>
            <person name="Lu X."/>
            <person name="Lewis E.E."/>
            <person name="Goodrich-Blair H."/>
            <person name="Stock S.P."/>
            <person name="Adams B.J."/>
            <person name="Sternberg P.W."/>
            <person name="Mortazavi A."/>
        </authorList>
    </citation>
    <scope>NUCLEOTIDE SEQUENCE [LARGE SCALE GENOMIC DNA]</scope>
    <source>
        <strain evidence="9 10">ALL</strain>
    </source>
</reference>
<dbReference type="InterPro" id="IPR036084">
    <property type="entry name" value="Ser_inhib-like_sf"/>
</dbReference>
<feature type="signal peptide" evidence="7">
    <location>
        <begin position="1"/>
        <end position="16"/>
    </location>
</feature>
<dbReference type="Pfam" id="PF00094">
    <property type="entry name" value="VWD"/>
    <property type="match status" value="1"/>
</dbReference>
<evidence type="ECO:0000256" key="6">
    <source>
        <dbReference type="ARBA" id="ARBA00023180"/>
    </source>
</evidence>
<accession>A0A4V5ZX72</accession>
<evidence type="ECO:0000313" key="9">
    <source>
        <dbReference type="EMBL" id="TKR58645.1"/>
    </source>
</evidence>
<feature type="chain" id="PRO_5020655508" description="VWFD domain-containing protein" evidence="7">
    <location>
        <begin position="17"/>
        <end position="535"/>
    </location>
</feature>
<dbReference type="SUPFAM" id="SSF57567">
    <property type="entry name" value="Serine protease inhibitors"/>
    <property type="match status" value="1"/>
</dbReference>
<evidence type="ECO:0000256" key="2">
    <source>
        <dbReference type="ARBA" id="ARBA00022729"/>
    </source>
</evidence>
<sequence length="535" mass="58462">MAKLLLLMAFAVAVTASVALPQKDLVTSRNYWLKNAVPEFLAAQPDANNCCARTTEARCDGCAPNPCGKNAACFMAAGKKRVCQCNQGFTGTDPWVECIRKGSGGLNGDPHCRTIDGTKFDYHGRCPYYYSKPCNMSQSSPLYYHVKAQNIPYPNTAAAISMVTSIEVFMRGITIYVDLSLRMEVDGRVTSYPFYYPSATRRWVSVENRGGTIHIKNQDGVEVKFRRYFVDIDVPHYPQYLGKHGLCGQAGNMNGDCRDDVIGANGEELVQNDCVYPINAASNARVAKVLDTWITYDYSHFDPAAKCPTGQAIAPGIPACPNAASKTACQPIKDAISGLGPFAPCVILGQDTLQNLYDNCAFDLCVIPKDQKCNLFKVLAVQCQNAVGNMVLPDWRTPTNCPLNCAATNPFSTYSTCIQCEPTCADTDQRDCDATCYEGCKCQDGYLLDTALSPSKCVKEENCSCKDAQGQYHPPDRTWLSNNCTRVNVCIQHEIYGENYACPGNSQCGSENGSMACVCGQGQKWNPAHDNCIKA</sequence>
<dbReference type="InterPro" id="IPR001846">
    <property type="entry name" value="VWF_type-D"/>
</dbReference>
<dbReference type="InterPro" id="IPR014853">
    <property type="entry name" value="VWF/SSPO/ZAN-like_Cys-rich_dom"/>
</dbReference>
<dbReference type="PROSITE" id="PS01186">
    <property type="entry name" value="EGF_2"/>
    <property type="match status" value="1"/>
</dbReference>
<dbReference type="Gene3D" id="2.10.25.10">
    <property type="entry name" value="Laminin"/>
    <property type="match status" value="1"/>
</dbReference>
<organism evidence="9 10">
    <name type="scientific">Steinernema carpocapsae</name>
    <name type="common">Entomopathogenic nematode</name>
    <dbReference type="NCBI Taxonomy" id="34508"/>
    <lineage>
        <taxon>Eukaryota</taxon>
        <taxon>Metazoa</taxon>
        <taxon>Ecdysozoa</taxon>
        <taxon>Nematoda</taxon>
        <taxon>Chromadorea</taxon>
        <taxon>Rhabditida</taxon>
        <taxon>Tylenchina</taxon>
        <taxon>Panagrolaimomorpha</taxon>
        <taxon>Strongyloidoidea</taxon>
        <taxon>Steinernematidae</taxon>
        <taxon>Steinernema</taxon>
    </lineage>
</organism>
<dbReference type="SMART" id="SM00216">
    <property type="entry name" value="VWD"/>
    <property type="match status" value="1"/>
</dbReference>
<dbReference type="InterPro" id="IPR025615">
    <property type="entry name" value="TILa_dom"/>
</dbReference>
<proteinExistence type="predicted"/>
<dbReference type="PROSITE" id="PS51233">
    <property type="entry name" value="VWFD"/>
    <property type="match status" value="1"/>
</dbReference>
<keyword evidence="10" id="KW-1185">Reference proteome</keyword>
<dbReference type="Pfam" id="PF12714">
    <property type="entry name" value="TILa"/>
    <property type="match status" value="1"/>
</dbReference>
<protein>
    <recommendedName>
        <fullName evidence="8">VWFD domain-containing protein</fullName>
    </recommendedName>
</protein>
<dbReference type="CDD" id="cd19941">
    <property type="entry name" value="TIL"/>
    <property type="match status" value="1"/>
</dbReference>
<evidence type="ECO:0000256" key="1">
    <source>
        <dbReference type="ARBA" id="ARBA00004370"/>
    </source>
</evidence>
<dbReference type="GO" id="GO:0016020">
    <property type="term" value="C:membrane"/>
    <property type="evidence" value="ECO:0007669"/>
    <property type="project" value="UniProtKB-SubCell"/>
</dbReference>
<dbReference type="Proteomes" id="UP000298663">
    <property type="component" value="Unassembled WGS sequence"/>
</dbReference>
<keyword evidence="2 7" id="KW-0732">Signal</keyword>
<dbReference type="STRING" id="34508.A0A4V5ZX72"/>
<feature type="domain" description="VWFD" evidence="8">
    <location>
        <begin position="102"/>
        <end position="308"/>
    </location>
</feature>
<keyword evidence="3" id="KW-0646">Protease inhibitor</keyword>
<dbReference type="OrthoDB" id="6236007at2759"/>
<evidence type="ECO:0000313" key="10">
    <source>
        <dbReference type="Proteomes" id="UP000298663"/>
    </source>
</evidence>
<evidence type="ECO:0000259" key="8">
    <source>
        <dbReference type="PROSITE" id="PS51233"/>
    </source>
</evidence>
<dbReference type="InterPro" id="IPR000742">
    <property type="entry name" value="EGF"/>
</dbReference>
<keyword evidence="3" id="KW-0722">Serine protease inhibitor</keyword>
<dbReference type="Pfam" id="PF01826">
    <property type="entry name" value="TIL"/>
    <property type="match status" value="1"/>
</dbReference>
<dbReference type="AlphaFoldDB" id="A0A4V5ZX72"/>
<name>A0A4V5ZX72_STECR</name>
<evidence type="ECO:0000256" key="4">
    <source>
        <dbReference type="ARBA" id="ARBA00023136"/>
    </source>
</evidence>
<comment type="subcellular location">
    <subcellularLocation>
        <location evidence="1">Membrane</location>
    </subcellularLocation>
</comment>
<dbReference type="PANTHER" id="PTHR46160">
    <property type="entry name" value="ALPHA-TECTORIN-RELATED"/>
    <property type="match status" value="1"/>
</dbReference>
<evidence type="ECO:0000256" key="3">
    <source>
        <dbReference type="ARBA" id="ARBA00022900"/>
    </source>
</evidence>
<dbReference type="Pfam" id="PF08742">
    <property type="entry name" value="C8"/>
    <property type="match status" value="1"/>
</dbReference>
<dbReference type="InterPro" id="IPR052749">
    <property type="entry name" value="Alpha-tectorin"/>
</dbReference>
<dbReference type="InterPro" id="IPR002919">
    <property type="entry name" value="TIL_dom"/>
</dbReference>
<dbReference type="EMBL" id="AZBU02000013">
    <property type="protein sequence ID" value="TKR58645.1"/>
    <property type="molecule type" value="Genomic_DNA"/>
</dbReference>
<dbReference type="PANTHER" id="PTHR46160:SF9">
    <property type="entry name" value="PROTEIN PRY2-RELATED"/>
    <property type="match status" value="1"/>
</dbReference>
<evidence type="ECO:0000256" key="7">
    <source>
        <dbReference type="SAM" id="SignalP"/>
    </source>
</evidence>
<gene>
    <name evidence="9" type="ORF">L596_030061</name>
</gene>
<dbReference type="GO" id="GO:0004867">
    <property type="term" value="F:serine-type endopeptidase inhibitor activity"/>
    <property type="evidence" value="ECO:0007669"/>
    <property type="project" value="UniProtKB-KW"/>
</dbReference>
<keyword evidence="6" id="KW-0325">Glycoprotein</keyword>